<dbReference type="eggNOG" id="COG2382">
    <property type="taxonomic scope" value="Bacteria"/>
</dbReference>
<evidence type="ECO:0000256" key="8">
    <source>
        <dbReference type="ARBA" id="ARBA00023326"/>
    </source>
</evidence>
<keyword evidence="7" id="KW-0326">Glycosidase</keyword>
<sequence>MKKFLSFLLTGLFLVSFMNINPMKASAATLPTLPPSGFDSNQNSIPHGQVSYFNYQSSATNSQRRARIYLPPGYSKDNKYSVLYLLHGYGGNENDWYSSGAANVILDNLIAAGSVKPFIVVMPNANATGTGISDGYANFKNDLLKSLIPYVESNYSVYTDRLHRALAGLSLGGAQSMSFGLTNLDQFAYIGGFSPGGPASITSVNMFPDLAVTKQLTKLLFLCIGTNDNTSFCESIVNNCKKGSIPYTYFLIQGRGHDWSVWKPSLWNFSQMASAAGFTDNGSVNPPEPISAFTKIEAESFSSQSGLQTEDCNEGGQNVGFIENNDYAVYSNIDFGEGAKSFQARVSSATNGGNIEIRLDSIDGTLVGTCPIKGTGDWQTWADVTCNVSGASGKHDLYLKFTGDSGYLFNFNWFKFSNTAVITGKTGDINNDGQIDAIDLLLLKKYLLGLEPIQNTQLADMDGNGEINAIDFSLLKKYLLGAS</sequence>
<evidence type="ECO:0000259" key="10">
    <source>
        <dbReference type="PROSITE" id="PS51175"/>
    </source>
</evidence>
<evidence type="ECO:0000256" key="6">
    <source>
        <dbReference type="ARBA" id="ARBA00023277"/>
    </source>
</evidence>
<comment type="catalytic activity">
    <reaction evidence="1">
        <text>Endohydrolysis of (1-&gt;4)-beta-D-glucosidic linkages in cellulose, lichenin and cereal beta-D-glucans.</text>
        <dbReference type="EC" id="3.2.1.4"/>
    </reaction>
</comment>
<dbReference type="PROSITE" id="PS00018">
    <property type="entry name" value="EF_HAND_1"/>
    <property type="match status" value="2"/>
</dbReference>
<protein>
    <recommendedName>
        <fullName evidence="2">cellulase</fullName>
        <ecNumber evidence="2">3.2.1.4</ecNumber>
    </recommendedName>
</protein>
<dbReference type="SUPFAM" id="SSF63446">
    <property type="entry name" value="Type I dockerin domain"/>
    <property type="match status" value="1"/>
</dbReference>
<dbReference type="PROSITE" id="PS51175">
    <property type="entry name" value="CBM6"/>
    <property type="match status" value="1"/>
</dbReference>
<dbReference type="Gene3D" id="3.40.50.1820">
    <property type="entry name" value="alpha/beta hydrolase"/>
    <property type="match status" value="1"/>
</dbReference>
<reference evidence="12" key="2">
    <citation type="submission" date="2011-01" db="EMBL/GenBank/DDBJ databases">
        <title>The Non-contiguous Finished genome of Clostridium papyrosolvens.</title>
        <authorList>
            <person name="Lucas S."/>
            <person name="Copeland A."/>
            <person name="Lapidus A."/>
            <person name="Cheng J.-F."/>
            <person name="Goodwin L."/>
            <person name="Pitluck S."/>
            <person name="Misra M."/>
            <person name="Chertkov O."/>
            <person name="Detter J.C."/>
            <person name="Han C."/>
            <person name="Tapia R."/>
            <person name="Land M."/>
            <person name="Hauser L."/>
            <person name="Kyrpides N."/>
            <person name="Ivanova N."/>
            <person name="Pagani I."/>
            <person name="Mouttaki H."/>
            <person name="He Z."/>
            <person name="Zhou J."/>
            <person name="Hemme C.L."/>
            <person name="Woyke T."/>
        </authorList>
    </citation>
    <scope>NUCLEOTIDE SEQUENCE [LARGE SCALE GENOMIC DNA]</scope>
    <source>
        <strain evidence="12">DSM 2782</strain>
    </source>
</reference>
<feature type="signal peptide" evidence="9">
    <location>
        <begin position="1"/>
        <end position="27"/>
    </location>
</feature>
<dbReference type="EMBL" id="ACXX02000002">
    <property type="protein sequence ID" value="EGD48886.1"/>
    <property type="molecule type" value="Genomic_DNA"/>
</dbReference>
<dbReference type="InterPro" id="IPR016134">
    <property type="entry name" value="Dockerin_dom"/>
</dbReference>
<dbReference type="GO" id="GO:0030245">
    <property type="term" value="P:cellulose catabolic process"/>
    <property type="evidence" value="ECO:0007669"/>
    <property type="project" value="UniProtKB-KW"/>
</dbReference>
<evidence type="ECO:0000313" key="12">
    <source>
        <dbReference type="EMBL" id="EGD48886.1"/>
    </source>
</evidence>
<evidence type="ECO:0000256" key="9">
    <source>
        <dbReference type="SAM" id="SignalP"/>
    </source>
</evidence>
<evidence type="ECO:0000256" key="5">
    <source>
        <dbReference type="ARBA" id="ARBA00023001"/>
    </source>
</evidence>
<dbReference type="InterPro" id="IPR005084">
    <property type="entry name" value="CBM6"/>
</dbReference>
<dbReference type="EC" id="3.2.1.4" evidence="2"/>
<dbReference type="Pfam" id="PF03422">
    <property type="entry name" value="CBM_6"/>
    <property type="match status" value="1"/>
</dbReference>
<dbReference type="PROSITE" id="PS00448">
    <property type="entry name" value="CLOS_CELLULOSOME_RPT"/>
    <property type="match status" value="2"/>
</dbReference>
<keyword evidence="5" id="KW-0136">Cellulose degradation</keyword>
<feature type="domain" description="CBM6" evidence="10">
    <location>
        <begin position="294"/>
        <end position="417"/>
    </location>
</feature>
<dbReference type="InterPro" id="IPR036439">
    <property type="entry name" value="Dockerin_dom_sf"/>
</dbReference>
<name>F1T8Q4_9FIRM</name>
<dbReference type="eggNOG" id="COG3507">
    <property type="taxonomic scope" value="Bacteria"/>
</dbReference>
<dbReference type="InterPro" id="IPR050583">
    <property type="entry name" value="Mycobacterial_A85_antigen"/>
</dbReference>
<evidence type="ECO:0000256" key="1">
    <source>
        <dbReference type="ARBA" id="ARBA00000966"/>
    </source>
</evidence>
<evidence type="ECO:0000313" key="13">
    <source>
        <dbReference type="Proteomes" id="UP000003860"/>
    </source>
</evidence>
<dbReference type="Pfam" id="PF00756">
    <property type="entry name" value="Esterase"/>
    <property type="match status" value="1"/>
</dbReference>
<dbReference type="InterPro" id="IPR018247">
    <property type="entry name" value="EF_Hand_1_Ca_BS"/>
</dbReference>
<accession>F1T8Q4</accession>
<dbReference type="InterPro" id="IPR029058">
    <property type="entry name" value="AB_hydrolase_fold"/>
</dbReference>
<dbReference type="GO" id="GO:0030246">
    <property type="term" value="F:carbohydrate binding"/>
    <property type="evidence" value="ECO:0007669"/>
    <property type="project" value="InterPro"/>
</dbReference>
<keyword evidence="8" id="KW-0624">Polysaccharide degradation</keyword>
<dbReference type="InterPro" id="IPR008979">
    <property type="entry name" value="Galactose-bd-like_sf"/>
</dbReference>
<comment type="caution">
    <text evidence="12">The sequence shown here is derived from an EMBL/GenBank/DDBJ whole genome shotgun (WGS) entry which is preliminary data.</text>
</comment>
<keyword evidence="6" id="KW-0119">Carbohydrate metabolism</keyword>
<dbReference type="AlphaFoldDB" id="F1T8Q4"/>
<organism evidence="12 13">
    <name type="scientific">Ruminiclostridium papyrosolvens DSM 2782</name>
    <dbReference type="NCBI Taxonomy" id="588581"/>
    <lineage>
        <taxon>Bacteria</taxon>
        <taxon>Bacillati</taxon>
        <taxon>Bacillota</taxon>
        <taxon>Clostridia</taxon>
        <taxon>Eubacteriales</taxon>
        <taxon>Oscillospiraceae</taxon>
        <taxon>Ruminiclostridium</taxon>
    </lineage>
</organism>
<evidence type="ECO:0000256" key="4">
    <source>
        <dbReference type="ARBA" id="ARBA00022801"/>
    </source>
</evidence>
<evidence type="ECO:0000256" key="2">
    <source>
        <dbReference type="ARBA" id="ARBA00012601"/>
    </source>
</evidence>
<dbReference type="Gene3D" id="2.60.120.260">
    <property type="entry name" value="Galactose-binding domain-like"/>
    <property type="match status" value="1"/>
</dbReference>
<dbReference type="Pfam" id="PF00404">
    <property type="entry name" value="Dockerin_1"/>
    <property type="match status" value="1"/>
</dbReference>
<dbReference type="InterPro" id="IPR006584">
    <property type="entry name" value="Cellulose-bd_IV"/>
</dbReference>
<dbReference type="SUPFAM" id="SSF53474">
    <property type="entry name" value="alpha/beta-Hydrolases"/>
    <property type="match status" value="1"/>
</dbReference>
<keyword evidence="3 9" id="KW-0732">Signal</keyword>
<evidence type="ECO:0000259" key="11">
    <source>
        <dbReference type="PROSITE" id="PS51766"/>
    </source>
</evidence>
<gene>
    <name evidence="12" type="ORF">Cpap_3313</name>
</gene>
<feature type="domain" description="Dockerin" evidence="11">
    <location>
        <begin position="422"/>
        <end position="483"/>
    </location>
</feature>
<dbReference type="PANTHER" id="PTHR48098">
    <property type="entry name" value="ENTEROCHELIN ESTERASE-RELATED"/>
    <property type="match status" value="1"/>
</dbReference>
<dbReference type="CDD" id="cd14256">
    <property type="entry name" value="Dockerin_I"/>
    <property type="match status" value="1"/>
</dbReference>
<dbReference type="GO" id="GO:0008810">
    <property type="term" value="F:cellulase activity"/>
    <property type="evidence" value="ECO:0007669"/>
    <property type="project" value="UniProtKB-EC"/>
</dbReference>
<dbReference type="SUPFAM" id="SSF49785">
    <property type="entry name" value="Galactose-binding domain-like"/>
    <property type="match status" value="1"/>
</dbReference>
<evidence type="ECO:0000256" key="3">
    <source>
        <dbReference type="ARBA" id="ARBA00022729"/>
    </source>
</evidence>
<dbReference type="Proteomes" id="UP000003860">
    <property type="component" value="Unassembled WGS sequence"/>
</dbReference>
<keyword evidence="4" id="KW-0378">Hydrolase</keyword>
<dbReference type="InterPro" id="IPR002105">
    <property type="entry name" value="Dockerin_1_rpt"/>
</dbReference>
<dbReference type="STRING" id="588581.Cpap_3313"/>
<reference evidence="12" key="1">
    <citation type="submission" date="2009-07" db="EMBL/GenBank/DDBJ databases">
        <authorList>
            <consortium name="US DOE Joint Genome Institute (JGI-PGF)"/>
            <person name="Lucas S."/>
            <person name="Copeland A."/>
            <person name="Lapidus A."/>
            <person name="Glavina del Rio T."/>
            <person name="Tice H."/>
            <person name="Bruce D."/>
            <person name="Goodwin L."/>
            <person name="Pitluck S."/>
            <person name="Larimer F."/>
            <person name="Land M.L."/>
            <person name="Mouttaki H."/>
            <person name="He Z."/>
            <person name="Zhou J."/>
            <person name="Hemme C.L."/>
        </authorList>
    </citation>
    <scope>NUCLEOTIDE SEQUENCE</scope>
    <source>
        <strain evidence="12">DSM 2782</strain>
    </source>
</reference>
<dbReference type="InterPro" id="IPR000801">
    <property type="entry name" value="Esterase-like"/>
</dbReference>
<keyword evidence="13" id="KW-1185">Reference proteome</keyword>
<dbReference type="Gene3D" id="1.10.1330.10">
    <property type="entry name" value="Dockerin domain"/>
    <property type="match status" value="1"/>
</dbReference>
<dbReference type="CDD" id="cd04084">
    <property type="entry name" value="CBM6_xylanase-like"/>
    <property type="match status" value="1"/>
</dbReference>
<proteinExistence type="predicted"/>
<dbReference type="SMART" id="SM00606">
    <property type="entry name" value="CBD_IV"/>
    <property type="match status" value="1"/>
</dbReference>
<evidence type="ECO:0000256" key="7">
    <source>
        <dbReference type="ARBA" id="ARBA00023295"/>
    </source>
</evidence>
<feature type="chain" id="PRO_5003272796" description="cellulase" evidence="9">
    <location>
        <begin position="28"/>
        <end position="483"/>
    </location>
</feature>
<dbReference type="PROSITE" id="PS51766">
    <property type="entry name" value="DOCKERIN"/>
    <property type="match status" value="1"/>
</dbReference>